<sequence length="403" mass="45531">MKSSPQRFHSVSVHARVPISSQSLVANASKGDCVHIFVVTVFVISVSESSTTANEDCLRIAAAPSKTRGNFPLPRAGKRAPLKLTAKGQKALTSFTQRGIKLSARHEREWGEIFHSLIWTDLTTSKLPSRASSTDASCRFATHPVAAQPLYGRNLLLRTRVCKFRDCIPDVPFQVLPMLQSMTVPLPQAQDQVYFKPKWRSKVLSLSTIPCQRHLGCVRNEFLGDQLRRWKLEFEWLMPRTQRFGISETKVWFKYPEACPRLELYPSLVTSKVLQTPFQTFVTWKSSSQGPFIFNTRVFSPDPCDRPVIFFLDQAEMVKMSETLTTYKKVLAEPGLGCFRTEYVNATLVQLVNVSAAPFQSNTWKKVRNLRQEGNVVKSSMVAQMGPTVSYKSEYEVAIVGNR</sequence>
<name>A0A4S4EMM9_CAMSN</name>
<dbReference type="Proteomes" id="UP000306102">
    <property type="component" value="Unassembled WGS sequence"/>
</dbReference>
<keyword evidence="2" id="KW-1185">Reference proteome</keyword>
<evidence type="ECO:0000313" key="2">
    <source>
        <dbReference type="Proteomes" id="UP000306102"/>
    </source>
</evidence>
<reference evidence="1 2" key="1">
    <citation type="journal article" date="2018" name="Proc. Natl. Acad. Sci. U.S.A.">
        <title>Draft genome sequence of Camellia sinensis var. sinensis provides insights into the evolution of the tea genome and tea quality.</title>
        <authorList>
            <person name="Wei C."/>
            <person name="Yang H."/>
            <person name="Wang S."/>
            <person name="Zhao J."/>
            <person name="Liu C."/>
            <person name="Gao L."/>
            <person name="Xia E."/>
            <person name="Lu Y."/>
            <person name="Tai Y."/>
            <person name="She G."/>
            <person name="Sun J."/>
            <person name="Cao H."/>
            <person name="Tong W."/>
            <person name="Gao Q."/>
            <person name="Li Y."/>
            <person name="Deng W."/>
            <person name="Jiang X."/>
            <person name="Wang W."/>
            <person name="Chen Q."/>
            <person name="Zhang S."/>
            <person name="Li H."/>
            <person name="Wu J."/>
            <person name="Wang P."/>
            <person name="Li P."/>
            <person name="Shi C."/>
            <person name="Zheng F."/>
            <person name="Jian J."/>
            <person name="Huang B."/>
            <person name="Shan D."/>
            <person name="Shi M."/>
            <person name="Fang C."/>
            <person name="Yue Y."/>
            <person name="Li F."/>
            <person name="Li D."/>
            <person name="Wei S."/>
            <person name="Han B."/>
            <person name="Jiang C."/>
            <person name="Yin Y."/>
            <person name="Xia T."/>
            <person name="Zhang Z."/>
            <person name="Bennetzen J.L."/>
            <person name="Zhao S."/>
            <person name="Wan X."/>
        </authorList>
    </citation>
    <scope>NUCLEOTIDE SEQUENCE [LARGE SCALE GENOMIC DNA]</scope>
    <source>
        <strain evidence="2">cv. Shuchazao</strain>
        <tissue evidence="1">Leaf</tissue>
    </source>
</reference>
<organism evidence="1 2">
    <name type="scientific">Camellia sinensis var. sinensis</name>
    <name type="common">China tea</name>
    <dbReference type="NCBI Taxonomy" id="542762"/>
    <lineage>
        <taxon>Eukaryota</taxon>
        <taxon>Viridiplantae</taxon>
        <taxon>Streptophyta</taxon>
        <taxon>Embryophyta</taxon>
        <taxon>Tracheophyta</taxon>
        <taxon>Spermatophyta</taxon>
        <taxon>Magnoliopsida</taxon>
        <taxon>eudicotyledons</taxon>
        <taxon>Gunneridae</taxon>
        <taxon>Pentapetalae</taxon>
        <taxon>asterids</taxon>
        <taxon>Ericales</taxon>
        <taxon>Theaceae</taxon>
        <taxon>Camellia</taxon>
    </lineage>
</organism>
<comment type="caution">
    <text evidence="1">The sequence shown here is derived from an EMBL/GenBank/DDBJ whole genome shotgun (WGS) entry which is preliminary data.</text>
</comment>
<evidence type="ECO:0000313" key="1">
    <source>
        <dbReference type="EMBL" id="THG17316.1"/>
    </source>
</evidence>
<dbReference type="Pfam" id="PF04646">
    <property type="entry name" value="DUF604"/>
    <property type="match status" value="1"/>
</dbReference>
<proteinExistence type="predicted"/>
<dbReference type="STRING" id="542762.A0A4S4EMM9"/>
<gene>
    <name evidence="1" type="ORF">TEA_018478</name>
</gene>
<accession>A0A4S4EMM9</accession>
<dbReference type="AlphaFoldDB" id="A0A4S4EMM9"/>
<protein>
    <submittedName>
        <fullName evidence="1">Uncharacterized protein</fullName>
    </submittedName>
</protein>
<dbReference type="InterPro" id="IPR006740">
    <property type="entry name" value="DUF604"/>
</dbReference>
<dbReference type="EMBL" id="SDRB02003592">
    <property type="protein sequence ID" value="THG17316.1"/>
    <property type="molecule type" value="Genomic_DNA"/>
</dbReference>